<organism evidence="3 4">
    <name type="scientific">Selenomonas ruminantium</name>
    <dbReference type="NCBI Taxonomy" id="971"/>
    <lineage>
        <taxon>Bacteria</taxon>
        <taxon>Bacillati</taxon>
        <taxon>Bacillota</taxon>
        <taxon>Negativicutes</taxon>
        <taxon>Selenomonadales</taxon>
        <taxon>Selenomonadaceae</taxon>
        <taxon>Selenomonas</taxon>
    </lineage>
</organism>
<evidence type="ECO:0000256" key="2">
    <source>
        <dbReference type="SAM" id="MobiDB-lite"/>
    </source>
</evidence>
<keyword evidence="1" id="KW-0175">Coiled coil</keyword>
<evidence type="ECO:0008006" key="5">
    <source>
        <dbReference type="Google" id="ProtNLM"/>
    </source>
</evidence>
<dbReference type="RefSeq" id="WP_072306114.1">
    <property type="nucleotide sequence ID" value="NZ_FPJA01000006.1"/>
</dbReference>
<feature type="coiled-coil region" evidence="1">
    <location>
        <begin position="6"/>
        <end position="88"/>
    </location>
</feature>
<sequence>MDFTANDAAARKLELWKAELNRKANELAQKEAAIQKQNQDLEESARLLNRRKARLEMADSQKQQEWEKREQELQSKEAEVAKEFAETRNKAIEAFNENFTACQARYYQRYRELETKFEETFQQFAKGREEQLLGLEKQYLDKNQVFQEAHARLVAEFQEQAQAQAAKAASQQAEALQKLQQDFQHQAQSYQQQFAQNLKELEDGHQVQLQDAQVHYADYYMSFQQTLQQKQEELSKRFAEATDNMEADYARRQQELQASLQERLEAVQRSLEEQSSRSLKEEAERRQQSWQEHQQHLQENFQQHEAEHQKLMEELRQRQSELTAKDMELEEQRRKNEEQAETLAMNERLLAAKRKEIENREMTLDDEVEDRLEARKEAWEAEKERLNKEIERLLARQETTESKVAMYRDLDSCLAGRSLAEVMETMRQERRELNEAYQNHQQATDERVAESDKRYQETLARLQEMQRHYQELTQQYQREKQQLLQSEQNAITADKLSIKLDSLEKQLQSEREEKNYYYERFKRISSEFDNGQEREARVAILEDPQIRPKEPQSRFALSDYEGAAQEINWLNHIEASCRDFGIVFPQRILYAFHTAMKTAEWSPLTVLSGVSGTGKSELPRLYAAFGGMNFLGVSVQPNWDSQESMLGFFNSIDNKFDAQPVLRFLVQSQKARTEECPYGLQDTMNLVLLDEMNLAYVELYFAEFLSKLESRRGRDDEDVPSLDVKLGAGQKPYELKLGRNVLWSGTMNQDETTKALSDKVLDRSFVINFPRPHHLVSRKKLPKLPEVRELLTYEIWQQWCRKEPVFTEEQIRPFREKVEKINGAMGEVGRAIGHRVWQSMEYYMSNYPMAGSEDPQKCRDAMNRAFEDQLVQKVMPKLRGIETRGRGKTCLETIQSILDSDEVTQGLVDDFQRGMELGYGQFIWNSAEYLQKVMPNLAEEVND</sequence>
<proteinExistence type="predicted"/>
<protein>
    <recommendedName>
        <fullName evidence="5">Chromosome partitioning protein ParA</fullName>
    </recommendedName>
</protein>
<gene>
    <name evidence="3" type="ORF">SAMN02910323_1475</name>
</gene>
<dbReference type="Proteomes" id="UP000182958">
    <property type="component" value="Unassembled WGS sequence"/>
</dbReference>
<name>A0A1K1NLL6_SELRU</name>
<feature type="coiled-coil region" evidence="1">
    <location>
        <begin position="154"/>
        <end position="193"/>
    </location>
</feature>
<evidence type="ECO:0000313" key="3">
    <source>
        <dbReference type="EMBL" id="SFW36187.1"/>
    </source>
</evidence>
<feature type="region of interest" description="Disordered" evidence="2">
    <location>
        <begin position="267"/>
        <end position="301"/>
    </location>
</feature>
<evidence type="ECO:0000256" key="1">
    <source>
        <dbReference type="SAM" id="Coils"/>
    </source>
</evidence>
<dbReference type="AlphaFoldDB" id="A0A1K1NLL6"/>
<accession>A0A1K1NLL6</accession>
<dbReference type="EMBL" id="FPJA01000006">
    <property type="protein sequence ID" value="SFW36187.1"/>
    <property type="molecule type" value="Genomic_DNA"/>
</dbReference>
<evidence type="ECO:0000313" key="4">
    <source>
        <dbReference type="Proteomes" id="UP000182958"/>
    </source>
</evidence>
<feature type="compositionally biased region" description="Basic and acidic residues" evidence="2">
    <location>
        <begin position="267"/>
        <end position="287"/>
    </location>
</feature>
<dbReference type="Gene3D" id="3.40.50.300">
    <property type="entry name" value="P-loop containing nucleotide triphosphate hydrolases"/>
    <property type="match status" value="1"/>
</dbReference>
<keyword evidence="4" id="KW-1185">Reference proteome</keyword>
<reference evidence="4" key="1">
    <citation type="submission" date="2016-11" db="EMBL/GenBank/DDBJ databases">
        <authorList>
            <person name="Varghese N."/>
            <person name="Submissions S."/>
        </authorList>
    </citation>
    <scope>NUCLEOTIDE SEQUENCE [LARGE SCALE GENOMIC DNA]</scope>
    <source>
        <strain evidence="4">C3</strain>
    </source>
</reference>
<dbReference type="SUPFAM" id="SSF52540">
    <property type="entry name" value="P-loop containing nucleoside triphosphate hydrolases"/>
    <property type="match status" value="1"/>
</dbReference>
<dbReference type="InterPro" id="IPR027417">
    <property type="entry name" value="P-loop_NTPase"/>
</dbReference>